<dbReference type="SUPFAM" id="SSF51905">
    <property type="entry name" value="FAD/NAD(P)-binding domain"/>
    <property type="match status" value="1"/>
</dbReference>
<dbReference type="GO" id="GO:0005092">
    <property type="term" value="F:GDP-dissociation inhibitor activity"/>
    <property type="evidence" value="ECO:0007669"/>
    <property type="project" value="InterPro"/>
</dbReference>
<dbReference type="Pfam" id="PF00996">
    <property type="entry name" value="GDI"/>
    <property type="match status" value="1"/>
</dbReference>
<accession>A0A9N9K8F2</accession>
<gene>
    <name evidence="2" type="ORF">DERYTH_LOCUS25594</name>
</gene>
<name>A0A9N9K8F2_9GLOM</name>
<dbReference type="PANTHER" id="PTHR11787">
    <property type="entry name" value="RAB GDP-DISSOCIATION INHIBITOR"/>
    <property type="match status" value="1"/>
</dbReference>
<dbReference type="GO" id="GO:0005968">
    <property type="term" value="C:Rab-protein geranylgeranyltransferase complex"/>
    <property type="evidence" value="ECO:0007669"/>
    <property type="project" value="TreeGrafter"/>
</dbReference>
<evidence type="ECO:0000256" key="1">
    <source>
        <dbReference type="ARBA" id="ARBA00005593"/>
    </source>
</evidence>
<comment type="similarity">
    <text evidence="1">Belongs to the Rab GDI family.</text>
</comment>
<feature type="non-terminal residue" evidence="2">
    <location>
        <position position="1"/>
    </location>
</feature>
<protein>
    <submittedName>
        <fullName evidence="2">16684_t:CDS:1</fullName>
    </submittedName>
</protein>
<reference evidence="2" key="1">
    <citation type="submission" date="2021-06" db="EMBL/GenBank/DDBJ databases">
        <authorList>
            <person name="Kallberg Y."/>
            <person name="Tangrot J."/>
            <person name="Rosling A."/>
        </authorList>
    </citation>
    <scope>NUCLEOTIDE SEQUENCE</scope>
    <source>
        <strain evidence="2">MA453B</strain>
    </source>
</reference>
<feature type="non-terminal residue" evidence="2">
    <location>
        <position position="216"/>
    </location>
</feature>
<dbReference type="AlphaFoldDB" id="A0A9N9K8F2"/>
<dbReference type="InterPro" id="IPR018203">
    <property type="entry name" value="GDP_dissociation_inhibitor"/>
</dbReference>
<dbReference type="GO" id="GO:0016192">
    <property type="term" value="P:vesicle-mediated transport"/>
    <property type="evidence" value="ECO:0007669"/>
    <property type="project" value="TreeGrafter"/>
</dbReference>
<dbReference type="GO" id="GO:0005634">
    <property type="term" value="C:nucleus"/>
    <property type="evidence" value="ECO:0007669"/>
    <property type="project" value="TreeGrafter"/>
</dbReference>
<evidence type="ECO:0000313" key="3">
    <source>
        <dbReference type="Proteomes" id="UP000789405"/>
    </source>
</evidence>
<dbReference type="SUPFAM" id="SSF54373">
    <property type="entry name" value="FAD-linked reductases, C-terminal domain"/>
    <property type="match status" value="1"/>
</dbReference>
<comment type="caution">
    <text evidence="2">The sequence shown here is derived from an EMBL/GenBank/DDBJ whole genome shotgun (WGS) entry which is preliminary data.</text>
</comment>
<dbReference type="PRINTS" id="PR00891">
    <property type="entry name" value="RABGDIREP"/>
</dbReference>
<dbReference type="OrthoDB" id="9446342at2759"/>
<keyword evidence="3" id="KW-1185">Reference proteome</keyword>
<dbReference type="Proteomes" id="UP000789405">
    <property type="component" value="Unassembled WGS sequence"/>
</dbReference>
<dbReference type="Gene3D" id="3.50.50.60">
    <property type="entry name" value="FAD/NAD(P)-binding domain"/>
    <property type="match status" value="1"/>
</dbReference>
<dbReference type="InterPro" id="IPR036188">
    <property type="entry name" value="FAD/NAD-bd_sf"/>
</dbReference>
<dbReference type="GO" id="GO:0005829">
    <property type="term" value="C:cytosol"/>
    <property type="evidence" value="ECO:0007669"/>
    <property type="project" value="TreeGrafter"/>
</dbReference>
<proteinExistence type="inferred from homology"/>
<dbReference type="GO" id="GO:0007264">
    <property type="term" value="P:small GTPase-mediated signal transduction"/>
    <property type="evidence" value="ECO:0007669"/>
    <property type="project" value="InterPro"/>
</dbReference>
<dbReference type="EMBL" id="CAJVPY010048607">
    <property type="protein sequence ID" value="CAG8812282.1"/>
    <property type="molecule type" value="Genomic_DNA"/>
</dbReference>
<organism evidence="2 3">
    <name type="scientific">Dentiscutata erythropus</name>
    <dbReference type="NCBI Taxonomy" id="1348616"/>
    <lineage>
        <taxon>Eukaryota</taxon>
        <taxon>Fungi</taxon>
        <taxon>Fungi incertae sedis</taxon>
        <taxon>Mucoromycota</taxon>
        <taxon>Glomeromycotina</taxon>
        <taxon>Glomeromycetes</taxon>
        <taxon>Diversisporales</taxon>
        <taxon>Gigasporaceae</taxon>
        <taxon>Dentiscutata</taxon>
    </lineage>
</organism>
<dbReference type="PANTHER" id="PTHR11787:SF4">
    <property type="entry name" value="CHM, RAB ESCORT PROTEIN 1"/>
    <property type="match status" value="1"/>
</dbReference>
<sequence>NTIQGLEKTQKYLKSLGRYGNAPFLVGLYGCGNEIAQGFCRICAVYGGIYMLDHSVKHLLIDENSNKFTGLVDVNDQQISSTFLVSSIDYLPSIFLKEDELWETTSRAIVITDKFILEETGDASLTIYPPETVKNKYPVTVLQFSAGTQTCPEDRYSVSDTTKPNPLFELFYRHKKRVVNSSEIPENIIIANDPDSSLDFEEATIQARQYFEKMCS</sequence>
<evidence type="ECO:0000313" key="2">
    <source>
        <dbReference type="EMBL" id="CAG8812282.1"/>
    </source>
</evidence>